<evidence type="ECO:0000313" key="2">
    <source>
        <dbReference type="EMBL" id="GLQ83154.1"/>
    </source>
</evidence>
<feature type="chain" id="PRO_5041354378" description="Peptidase M61" evidence="1">
    <location>
        <begin position="23"/>
        <end position="580"/>
    </location>
</feature>
<dbReference type="RefSeq" id="WP_141354413.1">
    <property type="nucleotide sequence ID" value="NZ_BARA01000069.1"/>
</dbReference>
<dbReference type="AlphaFoldDB" id="A0AA37W9S5"/>
<evidence type="ECO:0000313" key="3">
    <source>
        <dbReference type="Proteomes" id="UP001156708"/>
    </source>
</evidence>
<organism evidence="2 3">
    <name type="scientific">Gluconobacter sphaericus NBRC 12467</name>
    <dbReference type="NCBI Taxonomy" id="1307951"/>
    <lineage>
        <taxon>Bacteria</taxon>
        <taxon>Pseudomonadati</taxon>
        <taxon>Pseudomonadota</taxon>
        <taxon>Alphaproteobacteria</taxon>
        <taxon>Acetobacterales</taxon>
        <taxon>Acetobacteraceae</taxon>
        <taxon>Gluconobacter</taxon>
    </lineage>
</organism>
<dbReference type="Gene3D" id="2.30.42.10">
    <property type="match status" value="1"/>
</dbReference>
<comment type="caution">
    <text evidence="2">The sequence shown here is derived from an EMBL/GenBank/DDBJ whole genome shotgun (WGS) entry which is preliminary data.</text>
</comment>
<evidence type="ECO:0008006" key="4">
    <source>
        <dbReference type="Google" id="ProtNLM"/>
    </source>
</evidence>
<dbReference type="Proteomes" id="UP001156708">
    <property type="component" value="Unassembled WGS sequence"/>
</dbReference>
<evidence type="ECO:0000256" key="1">
    <source>
        <dbReference type="SAM" id="SignalP"/>
    </source>
</evidence>
<protein>
    <recommendedName>
        <fullName evidence="4">Peptidase M61</fullName>
    </recommendedName>
</protein>
<reference evidence="3" key="1">
    <citation type="journal article" date="2019" name="Int. J. Syst. Evol. Microbiol.">
        <title>The Global Catalogue of Microorganisms (GCM) 10K type strain sequencing project: providing services to taxonomists for standard genome sequencing and annotation.</title>
        <authorList>
            <consortium name="The Broad Institute Genomics Platform"/>
            <consortium name="The Broad Institute Genome Sequencing Center for Infectious Disease"/>
            <person name="Wu L."/>
            <person name="Ma J."/>
        </authorList>
    </citation>
    <scope>NUCLEOTIDE SEQUENCE [LARGE SCALE GENOMIC DNA]</scope>
    <source>
        <strain evidence="3">NBRC 12467</strain>
    </source>
</reference>
<dbReference type="SUPFAM" id="SSF55486">
    <property type="entry name" value="Metalloproteases ('zincins'), catalytic domain"/>
    <property type="match status" value="1"/>
</dbReference>
<accession>A0AA37W9S5</accession>
<dbReference type="InterPro" id="IPR036034">
    <property type="entry name" value="PDZ_sf"/>
</dbReference>
<dbReference type="EMBL" id="BSNZ01000002">
    <property type="protein sequence ID" value="GLQ83154.1"/>
    <property type="molecule type" value="Genomic_DNA"/>
</dbReference>
<dbReference type="SUPFAM" id="SSF50156">
    <property type="entry name" value="PDZ domain-like"/>
    <property type="match status" value="1"/>
</dbReference>
<keyword evidence="1" id="KW-0732">Signal</keyword>
<dbReference type="Gene3D" id="1.10.390.10">
    <property type="entry name" value="Neutral Protease Domain 2"/>
    <property type="match status" value="1"/>
</dbReference>
<keyword evidence="3" id="KW-1185">Reference proteome</keyword>
<sequence length="580" mass="63782">MTRMTYLTLAATTALLTINVAAATQASSPIPLRIELTPKNLGMGKGTLTVSLTFARIPAQTAKSALLSLPLIDSNVDSAAPDIRDLTATDSLGQVHLLESTRDMPEISDRDSEIGGPSVVWSADRKIVGPLTVSYIVPAHATKPPRGPAPPIGLYEADRATSGAASMFLPLPLYDGKYSVTIHWAASIGSEKSTNVTSLDSGANTISTIMDRAEIYATYMMSGAIQAWTPSGADQDFRGAWQGQPNFDAAALMSWANTLHGHYKQFFNQTASQPYTVFLRYNPINAGGGVGLYHSFVETYGAEAGSDPDELKLTLAHEMFHTFSPYITDPTGLLSSWFGEGLAVFYQAALPFRFHMISADLFLHSINYSAARYYTDIFATSPNSEIPDMFWKDTRIRTLPYDRSMLYFATVDYAMRSKTHNKKSLDTLVLGMLAREKMGKSLSNSDWESLLRENLGEESVQHFRSFLAGEKPVPASAAFGACFERYTTKLRRYELGFEPAVLAEPKRVVRGLVPNSAAAEAGLHNGDIIVTPVPQDQIQGEQNTKINLDILRNGQKLKITYLPRGEFVDVYQWRKIKISR</sequence>
<dbReference type="InterPro" id="IPR027268">
    <property type="entry name" value="Peptidase_M4/M1_CTD_sf"/>
</dbReference>
<gene>
    <name evidence="2" type="ORF">GCM10007872_00620</name>
</gene>
<feature type="signal peptide" evidence="1">
    <location>
        <begin position="1"/>
        <end position="22"/>
    </location>
</feature>
<proteinExistence type="predicted"/>
<name>A0AA37W9S5_9PROT</name>